<feature type="transmembrane region" description="Helical" evidence="1">
    <location>
        <begin position="285"/>
        <end position="310"/>
    </location>
</feature>
<reference evidence="3" key="2">
    <citation type="journal article" date="2021" name="PeerJ">
        <title>Extensive microbial diversity within the chicken gut microbiome revealed by metagenomics and culture.</title>
        <authorList>
            <person name="Gilroy R."/>
            <person name="Ravi A."/>
            <person name="Getino M."/>
            <person name="Pursley I."/>
            <person name="Horton D.L."/>
            <person name="Alikhan N.F."/>
            <person name="Baker D."/>
            <person name="Gharbi K."/>
            <person name="Hall N."/>
            <person name="Watson M."/>
            <person name="Adriaenssens E.M."/>
            <person name="Foster-Nyarko E."/>
            <person name="Jarju S."/>
            <person name="Secka A."/>
            <person name="Antonio M."/>
            <person name="Oren A."/>
            <person name="Chaudhuri R.R."/>
            <person name="La Ragione R."/>
            <person name="Hildebrand F."/>
            <person name="Pallen M.J."/>
        </authorList>
    </citation>
    <scope>NUCLEOTIDE SEQUENCE</scope>
    <source>
        <strain evidence="3">CHK176-22527</strain>
    </source>
</reference>
<evidence type="ECO:0000259" key="2">
    <source>
        <dbReference type="Pfam" id="PF00535"/>
    </source>
</evidence>
<dbReference type="InterPro" id="IPR050256">
    <property type="entry name" value="Glycosyltransferase_2"/>
</dbReference>
<name>A0A9D1KV56_9FIRM</name>
<feature type="transmembrane region" description="Helical" evidence="1">
    <location>
        <begin position="252"/>
        <end position="273"/>
    </location>
</feature>
<sequence>MCEKNIRTVDVIVPCFNEEENLDAFFEESRRVFESMEGYDFRYIFIDDGSTDDTLEKIKNIAEKWGRGSGEYAGDCGSVKDFDIRYISFSRNFGKEAAMYAGLRASKGDLAVIIDADLQHPPELIKKMAEKLEATGCDICAARRVSRKGEPKIRSVFARAFYKLMNRYSDIEIADGVLDFRLMKRKVVKAVMSMPETQRFSKGIFAWVGFDTEWVEFENVKRLSGESKWSAWRLTKYAIDGFIDFAASPLKFTGVFGCVTAVCSAVYLIVEIIKTLAFGKDTPGYASTICLILFFGGLIIAILSLMGEYIGRMYMETKGRPVYIEKESNIDED</sequence>
<dbReference type="Gene3D" id="3.90.550.10">
    <property type="entry name" value="Spore Coat Polysaccharide Biosynthesis Protein SpsA, Chain A"/>
    <property type="match status" value="1"/>
</dbReference>
<evidence type="ECO:0000256" key="1">
    <source>
        <dbReference type="SAM" id="Phobius"/>
    </source>
</evidence>
<dbReference type="InterPro" id="IPR029044">
    <property type="entry name" value="Nucleotide-diphossugar_trans"/>
</dbReference>
<accession>A0A9D1KV56</accession>
<feature type="domain" description="Glycosyltransferase 2-like" evidence="2">
    <location>
        <begin position="11"/>
        <end position="190"/>
    </location>
</feature>
<gene>
    <name evidence="3" type="ORF">IAD12_02590</name>
</gene>
<proteinExistence type="predicted"/>
<organism evidence="3 4">
    <name type="scientific">Candidatus Allocopromorpha excrementavium</name>
    <dbReference type="NCBI Taxonomy" id="2840741"/>
    <lineage>
        <taxon>Bacteria</taxon>
        <taxon>Bacillati</taxon>
        <taxon>Bacillota</taxon>
        <taxon>Clostridia</taxon>
        <taxon>Eubacteriales</taxon>
        <taxon>Eubacteriaceae</taxon>
        <taxon>Eubacteriaceae incertae sedis</taxon>
        <taxon>Candidatus Allocopromorpha</taxon>
    </lineage>
</organism>
<dbReference type="PANTHER" id="PTHR48090:SF8">
    <property type="entry name" value="GLYCOSYLTRANSFERASE CSBB-RELATED"/>
    <property type="match status" value="1"/>
</dbReference>
<protein>
    <submittedName>
        <fullName evidence="3">Glycosyltransferase family 2 protein</fullName>
    </submittedName>
</protein>
<dbReference type="AlphaFoldDB" id="A0A9D1KV56"/>
<dbReference type="GO" id="GO:0005886">
    <property type="term" value="C:plasma membrane"/>
    <property type="evidence" value="ECO:0007669"/>
    <property type="project" value="TreeGrafter"/>
</dbReference>
<dbReference type="SUPFAM" id="SSF53448">
    <property type="entry name" value="Nucleotide-diphospho-sugar transferases"/>
    <property type="match status" value="1"/>
</dbReference>
<evidence type="ECO:0000313" key="3">
    <source>
        <dbReference type="EMBL" id="HIT99124.1"/>
    </source>
</evidence>
<keyword evidence="1" id="KW-0812">Transmembrane</keyword>
<keyword evidence="1" id="KW-1133">Transmembrane helix</keyword>
<comment type="caution">
    <text evidence="3">The sequence shown here is derived from an EMBL/GenBank/DDBJ whole genome shotgun (WGS) entry which is preliminary data.</text>
</comment>
<reference evidence="3" key="1">
    <citation type="submission" date="2020-10" db="EMBL/GenBank/DDBJ databases">
        <authorList>
            <person name="Gilroy R."/>
        </authorList>
    </citation>
    <scope>NUCLEOTIDE SEQUENCE</scope>
    <source>
        <strain evidence="3">CHK176-22527</strain>
    </source>
</reference>
<keyword evidence="1" id="KW-0472">Membrane</keyword>
<dbReference type="PANTHER" id="PTHR48090">
    <property type="entry name" value="UNDECAPRENYL-PHOSPHATE 4-DEOXY-4-FORMAMIDO-L-ARABINOSE TRANSFERASE-RELATED"/>
    <property type="match status" value="1"/>
</dbReference>
<dbReference type="InterPro" id="IPR001173">
    <property type="entry name" value="Glyco_trans_2-like"/>
</dbReference>
<dbReference type="Pfam" id="PF00535">
    <property type="entry name" value="Glycos_transf_2"/>
    <property type="match status" value="1"/>
</dbReference>
<evidence type="ECO:0000313" key="4">
    <source>
        <dbReference type="Proteomes" id="UP000824159"/>
    </source>
</evidence>
<dbReference type="EMBL" id="DVLX01000027">
    <property type="protein sequence ID" value="HIT99124.1"/>
    <property type="molecule type" value="Genomic_DNA"/>
</dbReference>
<dbReference type="Proteomes" id="UP000824159">
    <property type="component" value="Unassembled WGS sequence"/>
</dbReference>
<dbReference type="CDD" id="cd04187">
    <property type="entry name" value="DPM1_like_bac"/>
    <property type="match status" value="1"/>
</dbReference>